<name>Q22U42_TETTS</name>
<sequence length="245" mass="28985">MELKSQEISNIKSNNLNIQCPNEVEIRKHSYQTTIKNFRQKVEPKDTFINIERNTLNSNVEHQNQKNQIKSIQNQDMIKDNLVIYPLCTPVFNIEKDLLNMSQSQQQMNRDSQFQLFDKRDQQKKDIKNDNLSKNVQDTKPNLFVSKLQTESKYQSEKLEFSEYGILDSSSIQQAKRQSIKKGIEFLVIKNIKKFISNIKKKSRRLLFKALSKPQFLLINDVSSNYDYYFEKGYFNLSVYIYLAL</sequence>
<evidence type="ECO:0000313" key="2">
    <source>
        <dbReference type="Proteomes" id="UP000009168"/>
    </source>
</evidence>
<dbReference type="RefSeq" id="XP_001009090.1">
    <property type="nucleotide sequence ID" value="XM_001009090.1"/>
</dbReference>
<evidence type="ECO:0000313" key="1">
    <source>
        <dbReference type="EMBL" id="EAR88845.1"/>
    </source>
</evidence>
<protein>
    <submittedName>
        <fullName evidence="1">Cyclic nucleotide-binding domain protein, putative</fullName>
    </submittedName>
</protein>
<dbReference type="AlphaFoldDB" id="Q22U42"/>
<dbReference type="KEGG" id="tet:TTHERM_00263410"/>
<dbReference type="GeneID" id="7831998"/>
<keyword evidence="2" id="KW-1185">Reference proteome</keyword>
<dbReference type="Proteomes" id="UP000009168">
    <property type="component" value="Unassembled WGS sequence"/>
</dbReference>
<reference evidence="2" key="1">
    <citation type="journal article" date="2006" name="PLoS Biol.">
        <title>Macronuclear genome sequence of the ciliate Tetrahymena thermophila, a model eukaryote.</title>
        <authorList>
            <person name="Eisen J.A."/>
            <person name="Coyne R.S."/>
            <person name="Wu M."/>
            <person name="Wu D."/>
            <person name="Thiagarajan M."/>
            <person name="Wortman J.R."/>
            <person name="Badger J.H."/>
            <person name="Ren Q."/>
            <person name="Amedeo P."/>
            <person name="Jones K.M."/>
            <person name="Tallon L.J."/>
            <person name="Delcher A.L."/>
            <person name="Salzberg S.L."/>
            <person name="Silva J.C."/>
            <person name="Haas B.J."/>
            <person name="Majoros W.H."/>
            <person name="Farzad M."/>
            <person name="Carlton J.M."/>
            <person name="Smith R.K. Jr."/>
            <person name="Garg J."/>
            <person name="Pearlman R.E."/>
            <person name="Karrer K.M."/>
            <person name="Sun L."/>
            <person name="Manning G."/>
            <person name="Elde N.C."/>
            <person name="Turkewitz A.P."/>
            <person name="Asai D.J."/>
            <person name="Wilkes D.E."/>
            <person name="Wang Y."/>
            <person name="Cai H."/>
            <person name="Collins K."/>
            <person name="Stewart B.A."/>
            <person name="Lee S.R."/>
            <person name="Wilamowska K."/>
            <person name="Weinberg Z."/>
            <person name="Ruzzo W.L."/>
            <person name="Wloga D."/>
            <person name="Gaertig J."/>
            <person name="Frankel J."/>
            <person name="Tsao C.-C."/>
            <person name="Gorovsky M.A."/>
            <person name="Keeling P.J."/>
            <person name="Waller R.F."/>
            <person name="Patron N.J."/>
            <person name="Cherry J.M."/>
            <person name="Stover N.A."/>
            <person name="Krieger C.J."/>
            <person name="del Toro C."/>
            <person name="Ryder H.F."/>
            <person name="Williamson S.C."/>
            <person name="Barbeau R.A."/>
            <person name="Hamilton E.P."/>
            <person name="Orias E."/>
        </authorList>
    </citation>
    <scope>NUCLEOTIDE SEQUENCE [LARGE SCALE GENOMIC DNA]</scope>
    <source>
        <strain evidence="2">SB210</strain>
    </source>
</reference>
<dbReference type="HOGENOM" id="CLU_1135474_0_0_1"/>
<dbReference type="InParanoid" id="Q22U42"/>
<proteinExistence type="predicted"/>
<dbReference type="EMBL" id="GG662830">
    <property type="protein sequence ID" value="EAR88845.1"/>
    <property type="molecule type" value="Genomic_DNA"/>
</dbReference>
<gene>
    <name evidence="1" type="ORF">TTHERM_00263410</name>
</gene>
<accession>Q22U42</accession>
<organism evidence="1 2">
    <name type="scientific">Tetrahymena thermophila (strain SB210)</name>
    <dbReference type="NCBI Taxonomy" id="312017"/>
    <lineage>
        <taxon>Eukaryota</taxon>
        <taxon>Sar</taxon>
        <taxon>Alveolata</taxon>
        <taxon>Ciliophora</taxon>
        <taxon>Intramacronucleata</taxon>
        <taxon>Oligohymenophorea</taxon>
        <taxon>Hymenostomatida</taxon>
        <taxon>Tetrahymenina</taxon>
        <taxon>Tetrahymenidae</taxon>
        <taxon>Tetrahymena</taxon>
    </lineage>
</organism>